<accession>A0A2V1HRU1</accession>
<dbReference type="InterPro" id="IPR001328">
    <property type="entry name" value="Pept_tRNA_hydro"/>
</dbReference>
<dbReference type="GO" id="GO:0006515">
    <property type="term" value="P:protein quality control for misfolded or incompletely synthesized proteins"/>
    <property type="evidence" value="ECO:0007669"/>
    <property type="project" value="UniProtKB-UniRule"/>
</dbReference>
<gene>
    <name evidence="8" type="primary">pth</name>
    <name evidence="11" type="ORF">DDQ50_07685</name>
</gene>
<dbReference type="RefSeq" id="WP_116756194.1">
    <property type="nucleotide sequence ID" value="NZ_JBHUEX010000001.1"/>
</dbReference>
<keyword evidence="2 8" id="KW-0820">tRNA-binding</keyword>
<feature type="binding site" evidence="8">
    <location>
        <position position="70"/>
    </location>
    <ligand>
        <name>tRNA</name>
        <dbReference type="ChEBI" id="CHEBI:17843"/>
    </ligand>
</feature>
<evidence type="ECO:0000256" key="7">
    <source>
        <dbReference type="ARBA" id="ARBA00050038"/>
    </source>
</evidence>
<dbReference type="Pfam" id="PF01195">
    <property type="entry name" value="Pept_tRNA_hydro"/>
    <property type="match status" value="1"/>
</dbReference>
<evidence type="ECO:0000256" key="9">
    <source>
        <dbReference type="RuleBase" id="RU000673"/>
    </source>
</evidence>
<protein>
    <recommendedName>
        <fullName evidence="7 8">Peptidyl-tRNA hydrolase</fullName>
        <shortName evidence="8">Pth</shortName>
        <ecNumber evidence="1 8">3.1.1.29</ecNumber>
    </recommendedName>
</protein>
<dbReference type="GO" id="GO:0000049">
    <property type="term" value="F:tRNA binding"/>
    <property type="evidence" value="ECO:0007669"/>
    <property type="project" value="UniProtKB-UniRule"/>
</dbReference>
<proteinExistence type="inferred from homology"/>
<comment type="subunit">
    <text evidence="8">Monomer.</text>
</comment>
<dbReference type="OrthoDB" id="9800507at2"/>
<dbReference type="NCBIfam" id="TIGR00447">
    <property type="entry name" value="pth"/>
    <property type="match status" value="1"/>
</dbReference>
<feature type="active site" description="Proton acceptor" evidence="8">
    <location>
        <position position="23"/>
    </location>
</feature>
<dbReference type="Gene3D" id="3.40.50.1470">
    <property type="entry name" value="Peptidyl-tRNA hydrolase"/>
    <property type="match status" value="1"/>
</dbReference>
<comment type="function">
    <text evidence="8">Hydrolyzes ribosome-free peptidyl-tRNAs (with 1 or more amino acids incorporated), which drop off the ribosome during protein synthesis, or as a result of ribosome stalling.</text>
</comment>
<dbReference type="Proteomes" id="UP000244893">
    <property type="component" value="Unassembled WGS sequence"/>
</dbReference>
<dbReference type="FunFam" id="3.40.50.1470:FF:000001">
    <property type="entry name" value="Peptidyl-tRNA hydrolase"/>
    <property type="match status" value="1"/>
</dbReference>
<feature type="site" description="Discriminates between blocked and unblocked aminoacyl-tRNA" evidence="8">
    <location>
        <position position="13"/>
    </location>
</feature>
<keyword evidence="4 8" id="KW-0694">RNA-binding</keyword>
<dbReference type="PROSITE" id="PS01196">
    <property type="entry name" value="PEPT_TRNA_HYDROL_2"/>
    <property type="match status" value="1"/>
</dbReference>
<dbReference type="CDD" id="cd00462">
    <property type="entry name" value="PTH"/>
    <property type="match status" value="1"/>
</dbReference>
<dbReference type="GO" id="GO:0004045">
    <property type="term" value="F:peptidyl-tRNA hydrolase activity"/>
    <property type="evidence" value="ECO:0007669"/>
    <property type="project" value="UniProtKB-UniRule"/>
</dbReference>
<evidence type="ECO:0000256" key="2">
    <source>
        <dbReference type="ARBA" id="ARBA00022555"/>
    </source>
</evidence>
<comment type="function">
    <text evidence="8">Catalyzes the release of premature peptidyl moieties from peptidyl-tRNA molecules trapped in stalled 50S ribosomal subunits, and thus maintains levels of free tRNAs and 50S ribosomes.</text>
</comment>
<evidence type="ECO:0000256" key="5">
    <source>
        <dbReference type="ARBA" id="ARBA00038063"/>
    </source>
</evidence>
<evidence type="ECO:0000256" key="10">
    <source>
        <dbReference type="RuleBase" id="RU004320"/>
    </source>
</evidence>
<dbReference type="EC" id="3.1.1.29" evidence="1 8"/>
<sequence>MAGEAWLVVGLGNPGPGYAGNRHNVGQMVLDVLAHRIGARFGTHKTNSTVAEGRAVPGGPRYVLAKPNSFMNLSGGPTASLLAYYDLDVANLIVVHDELDIPFDSIKLKRGGGHGGHNGIRDIASASGSGDFTRVRVGIGRPPGRMSAADFVLRDFSGSERDVLPNLLEDAADAVELVVGSGLEAAQLRFHTAATD</sequence>
<organism evidence="11 12">
    <name type="scientific">Amnibacterium flavum</name>
    <dbReference type="NCBI Taxonomy" id="2173173"/>
    <lineage>
        <taxon>Bacteria</taxon>
        <taxon>Bacillati</taxon>
        <taxon>Actinomycetota</taxon>
        <taxon>Actinomycetes</taxon>
        <taxon>Micrococcales</taxon>
        <taxon>Microbacteriaceae</taxon>
        <taxon>Amnibacterium</taxon>
    </lineage>
</organism>
<evidence type="ECO:0000256" key="4">
    <source>
        <dbReference type="ARBA" id="ARBA00022884"/>
    </source>
</evidence>
<evidence type="ECO:0000256" key="8">
    <source>
        <dbReference type="HAMAP-Rule" id="MF_00083"/>
    </source>
</evidence>
<keyword evidence="3 8" id="KW-0378">Hydrolase</keyword>
<feature type="binding site" evidence="8">
    <location>
        <position position="118"/>
    </location>
    <ligand>
        <name>tRNA</name>
        <dbReference type="ChEBI" id="CHEBI:17843"/>
    </ligand>
</feature>
<evidence type="ECO:0000256" key="3">
    <source>
        <dbReference type="ARBA" id="ARBA00022801"/>
    </source>
</evidence>
<evidence type="ECO:0000256" key="1">
    <source>
        <dbReference type="ARBA" id="ARBA00013260"/>
    </source>
</evidence>
<dbReference type="PANTHER" id="PTHR17224:SF1">
    <property type="entry name" value="PEPTIDYL-TRNA HYDROLASE"/>
    <property type="match status" value="1"/>
</dbReference>
<evidence type="ECO:0000256" key="6">
    <source>
        <dbReference type="ARBA" id="ARBA00048707"/>
    </source>
</evidence>
<dbReference type="GO" id="GO:0072344">
    <property type="term" value="P:rescue of stalled ribosome"/>
    <property type="evidence" value="ECO:0007669"/>
    <property type="project" value="UniProtKB-UniRule"/>
</dbReference>
<comment type="subcellular location">
    <subcellularLocation>
        <location evidence="8">Cytoplasm</location>
    </subcellularLocation>
</comment>
<keyword evidence="8" id="KW-0963">Cytoplasm</keyword>
<name>A0A2V1HRU1_9MICO</name>
<feature type="site" description="Stabilizes the basic form of H active site to accept a proton" evidence="8">
    <location>
        <position position="97"/>
    </location>
</feature>
<dbReference type="InterPro" id="IPR036416">
    <property type="entry name" value="Pept_tRNA_hydro_sf"/>
</dbReference>
<feature type="binding site" evidence="8">
    <location>
        <position position="72"/>
    </location>
    <ligand>
        <name>tRNA</name>
        <dbReference type="ChEBI" id="CHEBI:17843"/>
    </ligand>
</feature>
<dbReference type="HAMAP" id="MF_00083">
    <property type="entry name" value="Pept_tRNA_hydro_bact"/>
    <property type="match status" value="1"/>
</dbReference>
<comment type="similarity">
    <text evidence="5 8 10">Belongs to the PTH family.</text>
</comment>
<keyword evidence="12" id="KW-1185">Reference proteome</keyword>
<reference evidence="11 12" key="1">
    <citation type="submission" date="2018-05" db="EMBL/GenBank/DDBJ databases">
        <title>Amnibacterium sp. M8JJ-5, whole genome shotgun sequence.</title>
        <authorList>
            <person name="Tuo L."/>
        </authorList>
    </citation>
    <scope>NUCLEOTIDE SEQUENCE [LARGE SCALE GENOMIC DNA]</scope>
    <source>
        <strain evidence="11 12">M8JJ-5</strain>
    </source>
</reference>
<feature type="binding site" evidence="8">
    <location>
        <position position="18"/>
    </location>
    <ligand>
        <name>tRNA</name>
        <dbReference type="ChEBI" id="CHEBI:17843"/>
    </ligand>
</feature>
<evidence type="ECO:0000313" key="12">
    <source>
        <dbReference type="Proteomes" id="UP000244893"/>
    </source>
</evidence>
<dbReference type="SUPFAM" id="SSF53178">
    <property type="entry name" value="Peptidyl-tRNA hydrolase-like"/>
    <property type="match status" value="1"/>
</dbReference>
<dbReference type="PROSITE" id="PS01195">
    <property type="entry name" value="PEPT_TRNA_HYDROL_1"/>
    <property type="match status" value="1"/>
</dbReference>
<dbReference type="InterPro" id="IPR018171">
    <property type="entry name" value="Pept_tRNA_hydro_CS"/>
</dbReference>
<comment type="catalytic activity">
    <reaction evidence="6 8 9">
        <text>an N-acyl-L-alpha-aminoacyl-tRNA + H2O = an N-acyl-L-amino acid + a tRNA + H(+)</text>
        <dbReference type="Rhea" id="RHEA:54448"/>
        <dbReference type="Rhea" id="RHEA-COMP:10123"/>
        <dbReference type="Rhea" id="RHEA-COMP:13883"/>
        <dbReference type="ChEBI" id="CHEBI:15377"/>
        <dbReference type="ChEBI" id="CHEBI:15378"/>
        <dbReference type="ChEBI" id="CHEBI:59874"/>
        <dbReference type="ChEBI" id="CHEBI:78442"/>
        <dbReference type="ChEBI" id="CHEBI:138191"/>
        <dbReference type="EC" id="3.1.1.29"/>
    </reaction>
</comment>
<dbReference type="AlphaFoldDB" id="A0A2V1HRU1"/>
<comment type="caution">
    <text evidence="11">The sequence shown here is derived from an EMBL/GenBank/DDBJ whole genome shotgun (WGS) entry which is preliminary data.</text>
</comment>
<dbReference type="EMBL" id="QEOP01000002">
    <property type="protein sequence ID" value="PVZ93680.1"/>
    <property type="molecule type" value="Genomic_DNA"/>
</dbReference>
<dbReference type="GO" id="GO:0005737">
    <property type="term" value="C:cytoplasm"/>
    <property type="evidence" value="ECO:0007669"/>
    <property type="project" value="UniProtKB-SubCell"/>
</dbReference>
<dbReference type="PANTHER" id="PTHR17224">
    <property type="entry name" value="PEPTIDYL-TRNA HYDROLASE"/>
    <property type="match status" value="1"/>
</dbReference>
<evidence type="ECO:0000313" key="11">
    <source>
        <dbReference type="EMBL" id="PVZ93680.1"/>
    </source>
</evidence>